<evidence type="ECO:0000256" key="1">
    <source>
        <dbReference type="SAM" id="Phobius"/>
    </source>
</evidence>
<evidence type="ECO:0000259" key="4">
    <source>
        <dbReference type="Pfam" id="PF25221"/>
    </source>
</evidence>
<keyword evidence="1" id="KW-1133">Transmembrane helix</keyword>
<dbReference type="Pfam" id="PF13387">
    <property type="entry name" value="Lnb_N"/>
    <property type="match status" value="1"/>
</dbReference>
<proteinExistence type="predicted"/>
<comment type="caution">
    <text evidence="5">The sequence shown here is derived from an EMBL/GenBank/DDBJ whole genome shotgun (WGS) entry which is preliminary data.</text>
</comment>
<dbReference type="InterPro" id="IPR025178">
    <property type="entry name" value="Lnb_N"/>
</dbReference>
<dbReference type="Proteomes" id="UP000297635">
    <property type="component" value="Unassembled WGS sequence"/>
</dbReference>
<dbReference type="AlphaFoldDB" id="A0A4Z0V3Z6"/>
<dbReference type="Pfam" id="PF25221">
    <property type="entry name" value="5TMH_Lnb"/>
    <property type="match status" value="1"/>
</dbReference>
<organism evidence="5 6">
    <name type="scientific">Duncaniella freteri</name>
    <dbReference type="NCBI Taxonomy" id="2530391"/>
    <lineage>
        <taxon>Bacteria</taxon>
        <taxon>Pseudomonadati</taxon>
        <taxon>Bacteroidota</taxon>
        <taxon>Bacteroidia</taxon>
        <taxon>Bacteroidales</taxon>
        <taxon>Muribaculaceae</taxon>
        <taxon>Duncaniella</taxon>
    </lineage>
</organism>
<reference evidence="5 6" key="1">
    <citation type="submission" date="2019-02" db="EMBL/GenBank/DDBJ databases">
        <title>Isolation and identification of novel species under the genus Muribaculum.</title>
        <authorList>
            <person name="Miyake S."/>
            <person name="Ding Y."/>
            <person name="Low A."/>
            <person name="Soh M."/>
            <person name="Seedorf H."/>
        </authorList>
    </citation>
    <scope>NUCLEOTIDE SEQUENCE [LARGE SCALE GENOMIC DNA]</scope>
    <source>
        <strain evidence="5 6">TLL-A3</strain>
    </source>
</reference>
<gene>
    <name evidence="5" type="ORF">EZ315_04255</name>
</gene>
<evidence type="ECO:0000313" key="6">
    <source>
        <dbReference type="Proteomes" id="UP000297635"/>
    </source>
</evidence>
<feature type="transmembrane region" description="Helical" evidence="1">
    <location>
        <begin position="281"/>
        <end position="302"/>
    </location>
</feature>
<keyword evidence="2" id="KW-0732">Signal</keyword>
<feature type="transmembrane region" description="Helical" evidence="1">
    <location>
        <begin position="314"/>
        <end position="331"/>
    </location>
</feature>
<evidence type="ECO:0000259" key="3">
    <source>
        <dbReference type="Pfam" id="PF13387"/>
    </source>
</evidence>
<evidence type="ECO:0000313" key="5">
    <source>
        <dbReference type="EMBL" id="TGG39949.1"/>
    </source>
</evidence>
<dbReference type="InterPro" id="IPR057436">
    <property type="entry name" value="5TMH_Lnb"/>
</dbReference>
<feature type="chain" id="PRO_5021402034" evidence="2">
    <location>
        <begin position="20"/>
        <end position="394"/>
    </location>
</feature>
<feature type="signal peptide" evidence="2">
    <location>
        <begin position="1"/>
        <end position="19"/>
    </location>
</feature>
<feature type="transmembrane region" description="Helical" evidence="1">
    <location>
        <begin position="343"/>
        <end position="360"/>
    </location>
</feature>
<dbReference type="GeneID" id="82148994"/>
<keyword evidence="1" id="KW-0472">Membrane</keyword>
<feature type="transmembrane region" description="Helical" evidence="1">
    <location>
        <begin position="249"/>
        <end position="269"/>
    </location>
</feature>
<feature type="domain" description="Lnb N-terminal periplasmic" evidence="3">
    <location>
        <begin position="21"/>
        <end position="158"/>
    </location>
</feature>
<name>A0A4Z0V3Z6_9BACT</name>
<accession>A0A4Z0V3Z6</accession>
<keyword evidence="1" id="KW-0812">Transmembrane</keyword>
<keyword evidence="6" id="KW-1185">Reference proteome</keyword>
<sequence length="394" mass="44241">MKRLLFLLCSLVSVFSSHAKAPEVSVLICGPGSNIYELEGHAGLLIDHPEYGKFVVNWGVFDFNSPNFVYRFVKGETDYMAAACSADGFIDAYKRQGRYVLKADIDLDSVQAEEVTRLVIENIKPENRVYRYNYVYDNCATRPMDVIEQVIGDTLSLDMAKGYGAGLATFRDVMRLHHASYPWYQFGIDTALGSGIDKPITIREKRFAPTMLGEMLPLIAFPDGSPLVKSIGYAFGMPQESPVLPPTPWYLTPLFGGWMVAGMALWVSVVQLGREPKFARWFDTVYFTLMGLEGLVLTFLIFISSHEATSPNWLYLWLNPLCFMGAIAPWLKRGKRLEICYQSVNFALLTGLTVIFLLGIQSPNPAFWPLILASALRALTNIYSSCRKNVRTAR</sequence>
<feature type="transmembrane region" description="Helical" evidence="1">
    <location>
        <begin position="366"/>
        <end position="384"/>
    </location>
</feature>
<evidence type="ECO:0000256" key="2">
    <source>
        <dbReference type="SAM" id="SignalP"/>
    </source>
</evidence>
<dbReference type="RefSeq" id="WP_135470900.1">
    <property type="nucleotide sequence ID" value="NZ_CASJDB010000061.1"/>
</dbReference>
<feature type="domain" description="Lnb-like transmembrane" evidence="4">
    <location>
        <begin position="249"/>
        <end position="388"/>
    </location>
</feature>
<dbReference type="EMBL" id="SJSA01000001">
    <property type="protein sequence ID" value="TGG39949.1"/>
    <property type="molecule type" value="Genomic_DNA"/>
</dbReference>
<protein>
    <submittedName>
        <fullName evidence="5">DUF4105 domain-containing protein</fullName>
    </submittedName>
</protein>